<protein>
    <submittedName>
        <fullName evidence="1">Uncharacterized protein</fullName>
    </submittedName>
</protein>
<dbReference type="RefSeq" id="YP_008125336.1">
    <property type="nucleotide sequence ID" value="NC_021529.2"/>
</dbReference>
<dbReference type="KEGG" id="vg:15926640"/>
<organism evidence="1 2">
    <name type="scientific">Vibrio phage nt-1</name>
    <dbReference type="NCBI Taxonomy" id="115992"/>
    <lineage>
        <taxon>Viruses</taxon>
        <taxon>Duplodnaviria</taxon>
        <taxon>Heunggongvirae</taxon>
        <taxon>Uroviricota</taxon>
        <taxon>Caudoviricetes</taxon>
        <taxon>Pantevenvirales</taxon>
        <taxon>Straboviridae</taxon>
        <taxon>Mylasvirus</taxon>
        <taxon>Mylasvirus persius</taxon>
    </lineage>
</organism>
<keyword evidence="2" id="KW-1185">Reference proteome</keyword>
<name>R9TJB7_9CAUD</name>
<dbReference type="GeneID" id="15926640"/>
<dbReference type="Proteomes" id="UP000201461">
    <property type="component" value="Segment"/>
</dbReference>
<evidence type="ECO:0000313" key="1">
    <source>
        <dbReference type="EMBL" id="AGN30187.1"/>
    </source>
</evidence>
<dbReference type="EMBL" id="HQ317393">
    <property type="protein sequence ID" value="AGN30187.1"/>
    <property type="molecule type" value="Genomic_DNA"/>
</dbReference>
<sequence length="70" mass="8610">MITKVDIFDGWLDVFDEPQQNKIVDGTTYYRLFGFVLFKRNRKFEVATHNYNIHLSPEWHLYMWRVTRVI</sequence>
<reference evidence="1 2" key="1">
    <citation type="journal article" date="2014" name="Genome Biol. Evol.">
        <title>Composite Conserved Promoter-Terminator Motifs (PeSLs) that Mediate Modular Shuffling in the Diverse T4-Like Myoviruses.</title>
        <authorList>
            <person name="Comeau A.M."/>
            <person name="Arbiol C."/>
            <person name="Krisch H.M."/>
        </authorList>
    </citation>
    <scope>NUCLEOTIDE SEQUENCE [LARGE SCALE GENOMIC DNA]</scope>
</reference>
<accession>R9TJB7</accession>
<gene>
    <name evidence="1" type="ORF">VPFG_00187</name>
</gene>
<evidence type="ECO:0000313" key="2">
    <source>
        <dbReference type="Proteomes" id="UP000201461"/>
    </source>
</evidence>
<dbReference type="OrthoDB" id="29165at10239"/>
<proteinExistence type="predicted"/>